<proteinExistence type="predicted"/>
<protein>
    <submittedName>
        <fullName evidence="1">Uncharacterized protein</fullName>
    </submittedName>
</protein>
<organism evidence="1 2">
    <name type="scientific">Megavirus lba</name>
    <dbReference type="NCBI Taxonomy" id="1235314"/>
    <lineage>
        <taxon>Viruses</taxon>
        <taxon>Varidnaviria</taxon>
        <taxon>Bamfordvirae</taxon>
        <taxon>Nucleocytoviricota</taxon>
        <taxon>Megaviricetes</taxon>
        <taxon>Imitervirales</taxon>
        <taxon>Mimiviridae</taxon>
        <taxon>Megamimivirinae</taxon>
        <taxon>Megavirus</taxon>
        <taxon>Megavirus chilense</taxon>
    </lineage>
</organism>
<dbReference type="EMBL" id="JX885207">
    <property type="protein sequence ID" value="AGD92594.1"/>
    <property type="molecule type" value="Genomic_DNA"/>
</dbReference>
<evidence type="ECO:0000313" key="1">
    <source>
        <dbReference type="EMBL" id="AGD92594.1"/>
    </source>
</evidence>
<reference evidence="1 2" key="1">
    <citation type="journal article" date="2013" name="Clin. Infect. Dis.">
        <title>First isolation of Mimivirus in a patient with pneumonia.</title>
        <authorList>
            <person name="Saadi H."/>
            <person name="Pagnier I."/>
            <person name="Colson P."/>
            <person name="Cherif J.K."/>
            <person name="Beji M."/>
            <person name="Boughalmi M."/>
            <person name="Azza S."/>
            <person name="Armstrong N."/>
            <person name="Robert C."/>
            <person name="Fournous G."/>
            <person name="La Scola B."/>
            <person name="Raoult D."/>
        </authorList>
    </citation>
    <scope>NUCLEOTIDE SEQUENCE [LARGE SCALE GENOMIC DNA]</scope>
    <source>
        <strain evidence="1">LBA111</strain>
    </source>
</reference>
<gene>
    <name evidence="1" type="ORF">LBA_00676</name>
</gene>
<evidence type="ECO:0000313" key="2">
    <source>
        <dbReference type="Proteomes" id="UP000236749"/>
    </source>
</evidence>
<name>L7Y495_9VIRU</name>
<dbReference type="Proteomes" id="UP000236749">
    <property type="component" value="Segment"/>
</dbReference>
<sequence length="59" mass="6934">MTSIDDIATNLQIFYQKILDIFQSESSPIDKWKSIASYIHENNDIVTKSYKKIKKKLKI</sequence>
<accession>L7Y495</accession>